<dbReference type="InterPro" id="IPR036249">
    <property type="entry name" value="Thioredoxin-like_sf"/>
</dbReference>
<proteinExistence type="predicted"/>
<reference evidence="2" key="1">
    <citation type="submission" date="2021-12" db="EMBL/GenBank/DDBJ databases">
        <title>Black yeast isolated from Biological Soil Crust.</title>
        <authorList>
            <person name="Kurbessoian T."/>
        </authorList>
    </citation>
    <scope>NUCLEOTIDE SEQUENCE</scope>
    <source>
        <strain evidence="2">CCFEE 5208</strain>
    </source>
</reference>
<gene>
    <name evidence="2" type="ORF">LTR82_009218</name>
</gene>
<protein>
    <recommendedName>
        <fullName evidence="4">Thioredoxin domain-containing protein</fullName>
    </recommendedName>
</protein>
<comment type="caution">
    <text evidence="2">The sequence shown here is derived from an EMBL/GenBank/DDBJ whole genome shotgun (WGS) entry which is preliminary data.</text>
</comment>
<dbReference type="Proteomes" id="UP001168146">
    <property type="component" value="Unassembled WGS sequence"/>
</dbReference>
<dbReference type="AlphaFoldDB" id="A0AAN6FKE2"/>
<sequence>MSTLDPTVARVLDHRPTTDPDSDDEDALIAALESSQEETALRERRLQQLHAELSRAKTLKQQPGHGQYQEIKDEKELLTITTSTPLCVVHFMKPDFNRCRIMDQKLAVLAEKHLDTRFVSINVENAPFLVVKLGIQVLPCVISFKKAVSVDRILGFEGIGVKPDSFTAGELEARLVGCGVLVRAKMVDGDEDGGRRRMRSGRDREADDEDDDMDEDEDCDLGLRLLANGSDTTMKTSYGADHTVDVKYFVLGYSPRSTHARLLATAGAGTMLDAFIPQITLYGAAESS</sequence>
<evidence type="ECO:0000256" key="1">
    <source>
        <dbReference type="SAM" id="MobiDB-lite"/>
    </source>
</evidence>
<feature type="region of interest" description="Disordered" evidence="1">
    <location>
        <begin position="192"/>
        <end position="216"/>
    </location>
</feature>
<feature type="compositionally biased region" description="Basic and acidic residues" evidence="1">
    <location>
        <begin position="192"/>
        <end position="205"/>
    </location>
</feature>
<feature type="region of interest" description="Disordered" evidence="1">
    <location>
        <begin position="1"/>
        <end position="24"/>
    </location>
</feature>
<dbReference type="Gene3D" id="3.40.30.10">
    <property type="entry name" value="Glutaredoxin"/>
    <property type="match status" value="1"/>
</dbReference>
<feature type="compositionally biased region" description="Acidic residues" evidence="1">
    <location>
        <begin position="206"/>
        <end position="216"/>
    </location>
</feature>
<dbReference type="CDD" id="cd02989">
    <property type="entry name" value="Phd_like_TxnDC9"/>
    <property type="match status" value="1"/>
</dbReference>
<dbReference type="EMBL" id="JASUXU010000028">
    <property type="protein sequence ID" value="KAK0319882.1"/>
    <property type="molecule type" value="Genomic_DNA"/>
</dbReference>
<name>A0AAN6FKE2_9PEZI</name>
<evidence type="ECO:0008006" key="4">
    <source>
        <dbReference type="Google" id="ProtNLM"/>
    </source>
</evidence>
<dbReference type="PANTHER" id="PTHR21148">
    <property type="entry name" value="THIOREDOXIN DOMAIN-CONTAINING PROTEIN 9"/>
    <property type="match status" value="1"/>
</dbReference>
<evidence type="ECO:0000313" key="3">
    <source>
        <dbReference type="Proteomes" id="UP001168146"/>
    </source>
</evidence>
<organism evidence="2 3">
    <name type="scientific">Friedmanniomyces endolithicus</name>
    <dbReference type="NCBI Taxonomy" id="329885"/>
    <lineage>
        <taxon>Eukaryota</taxon>
        <taxon>Fungi</taxon>
        <taxon>Dikarya</taxon>
        <taxon>Ascomycota</taxon>
        <taxon>Pezizomycotina</taxon>
        <taxon>Dothideomycetes</taxon>
        <taxon>Dothideomycetidae</taxon>
        <taxon>Mycosphaerellales</taxon>
        <taxon>Teratosphaeriaceae</taxon>
        <taxon>Friedmanniomyces</taxon>
    </lineage>
</organism>
<evidence type="ECO:0000313" key="2">
    <source>
        <dbReference type="EMBL" id="KAK0319882.1"/>
    </source>
</evidence>
<dbReference type="SUPFAM" id="SSF52833">
    <property type="entry name" value="Thioredoxin-like"/>
    <property type="match status" value="1"/>
</dbReference>
<accession>A0AAN6FKE2</accession>